<dbReference type="Pfam" id="PF01336">
    <property type="entry name" value="tRNA_anti-codon"/>
    <property type="match status" value="1"/>
</dbReference>
<dbReference type="Gene3D" id="3.30.930.10">
    <property type="entry name" value="Bira Bifunctional Protein, Domain 2"/>
    <property type="match status" value="1"/>
</dbReference>
<evidence type="ECO:0000256" key="16">
    <source>
        <dbReference type="ARBA" id="ARBA00024681"/>
    </source>
</evidence>
<proteinExistence type="inferred from homology"/>
<comment type="function">
    <text evidence="16">Catalyzes the production of L-lysyl-tRNA(Lys)transfer and the transfer of a lysyl group from L-lysyl-tRNA(Lys) to membrane-bound phosphatidylglycerol (PG), which produces lysylphosphatidylglycerol (LPG), one of the components of the bacterial membrane with a positive net charge. LPG synthesis contributes to the resistance to cationic antimicrobial peptides (CAMPs) and likely protects M.tuberculosis against the CAMPs produced by competiting microorganisms (bacteriocins). In fact, the modification of anionic phosphatidylglycerol with positively charged L-lysine results in repulsion of the peptides.</text>
</comment>
<gene>
    <name evidence="19" type="primary">lysS</name>
    <name evidence="23" type="ordered locus">Sked_11780</name>
</gene>
<keyword evidence="21" id="KW-0472">Membrane</keyword>
<keyword evidence="9 19" id="KW-0547">Nucleotide-binding</keyword>
<feature type="transmembrane region" description="Helical" evidence="21">
    <location>
        <begin position="253"/>
        <end position="275"/>
    </location>
</feature>
<dbReference type="InterPro" id="IPR024320">
    <property type="entry name" value="LPG_synthase_C"/>
</dbReference>
<dbReference type="eggNOG" id="COG1190">
    <property type="taxonomic scope" value="Bacteria"/>
</dbReference>
<evidence type="ECO:0000256" key="1">
    <source>
        <dbReference type="ARBA" id="ARBA00004651"/>
    </source>
</evidence>
<dbReference type="SUPFAM" id="SSF55681">
    <property type="entry name" value="Class II aaRS and biotin synthetases"/>
    <property type="match status" value="1"/>
</dbReference>
<evidence type="ECO:0000256" key="9">
    <source>
        <dbReference type="ARBA" id="ARBA00022741"/>
    </source>
</evidence>
<dbReference type="eggNOG" id="COG2898">
    <property type="taxonomic scope" value="Bacteria"/>
</dbReference>
<dbReference type="Proteomes" id="UP000000322">
    <property type="component" value="Chromosome"/>
</dbReference>
<dbReference type="GO" id="GO:0000287">
    <property type="term" value="F:magnesium ion binding"/>
    <property type="evidence" value="ECO:0007669"/>
    <property type="project" value="UniProtKB-UniRule"/>
</dbReference>
<feature type="transmembrane region" description="Helical" evidence="21">
    <location>
        <begin position="193"/>
        <end position="216"/>
    </location>
</feature>
<comment type="similarity">
    <text evidence="3">In the C-terminal section; belongs to the class-II aminoacyl-tRNA synthetase family.</text>
</comment>
<comment type="subunit">
    <text evidence="19">Homodimer.</text>
</comment>
<accession>D1BDQ9</accession>
<dbReference type="Pfam" id="PF16995">
    <property type="entry name" value="tRNA-synt_2_TM"/>
    <property type="match status" value="1"/>
</dbReference>
<name>D1BDQ9_SANKS</name>
<evidence type="ECO:0000256" key="3">
    <source>
        <dbReference type="ARBA" id="ARBA00009968"/>
    </source>
</evidence>
<feature type="binding site" evidence="19">
    <location>
        <position position="1063"/>
    </location>
    <ligand>
        <name>Mg(2+)</name>
        <dbReference type="ChEBI" id="CHEBI:18420"/>
        <label>1</label>
    </ligand>
</feature>
<dbReference type="NCBIfam" id="TIGR00499">
    <property type="entry name" value="lysS_bact"/>
    <property type="match status" value="1"/>
</dbReference>
<dbReference type="SUPFAM" id="SSF50249">
    <property type="entry name" value="Nucleic acid-binding proteins"/>
    <property type="match status" value="1"/>
</dbReference>
<dbReference type="GO" id="GO:0050071">
    <property type="term" value="F:phosphatidylglycerol lysyltransferase activity"/>
    <property type="evidence" value="ECO:0007669"/>
    <property type="project" value="UniProtKB-EC"/>
</dbReference>
<keyword evidence="7 21" id="KW-0812">Transmembrane</keyword>
<dbReference type="GO" id="GO:0006629">
    <property type="term" value="P:lipid metabolic process"/>
    <property type="evidence" value="ECO:0007669"/>
    <property type="project" value="UniProtKB-KW"/>
</dbReference>
<comment type="subcellular location">
    <subcellularLocation>
        <location evidence="1">Cell membrane</location>
        <topology evidence="1">Multi-pass membrane protein</topology>
    </subcellularLocation>
    <subcellularLocation>
        <location evidence="19">Cytoplasm</location>
    </subcellularLocation>
</comment>
<dbReference type="PANTHER" id="PTHR42918:SF15">
    <property type="entry name" value="LYSINE--TRNA LIGASE, CHLOROPLASTIC_MITOCHONDRIAL"/>
    <property type="match status" value="1"/>
</dbReference>
<feature type="binding site" evidence="19">
    <location>
        <position position="1063"/>
    </location>
    <ligand>
        <name>Mg(2+)</name>
        <dbReference type="ChEBI" id="CHEBI:18420"/>
        <label>2</label>
    </ligand>
</feature>
<dbReference type="GO" id="GO:0006430">
    <property type="term" value="P:lysyl-tRNA aminoacylation"/>
    <property type="evidence" value="ECO:0007669"/>
    <property type="project" value="UniProtKB-UniRule"/>
</dbReference>
<evidence type="ECO:0000256" key="21">
    <source>
        <dbReference type="SAM" id="Phobius"/>
    </source>
</evidence>
<dbReference type="InterPro" id="IPR004365">
    <property type="entry name" value="NA-bd_OB_tRNA"/>
</dbReference>
<feature type="region of interest" description="Disordered" evidence="20">
    <location>
        <begin position="1"/>
        <end position="53"/>
    </location>
</feature>
<dbReference type="GO" id="GO:0005886">
    <property type="term" value="C:plasma membrane"/>
    <property type="evidence" value="ECO:0007669"/>
    <property type="project" value="UniProtKB-SubCell"/>
</dbReference>
<comment type="cofactor">
    <cofactor evidence="19">
        <name>Mg(2+)</name>
        <dbReference type="ChEBI" id="CHEBI:18420"/>
    </cofactor>
    <text evidence="19">Binds 3 Mg(2+) ions per subunit.</text>
</comment>
<dbReference type="InterPro" id="IPR004364">
    <property type="entry name" value="Aa-tRNA-synt_II"/>
</dbReference>
<dbReference type="GO" id="GO:0005829">
    <property type="term" value="C:cytosol"/>
    <property type="evidence" value="ECO:0007669"/>
    <property type="project" value="TreeGrafter"/>
</dbReference>
<protein>
    <recommendedName>
        <fullName evidence="19">Lysine--tRNA ligase</fullName>
        <ecNumber evidence="19">6.1.1.6</ecNumber>
    </recommendedName>
    <alternativeName>
        <fullName evidence="19">Lysyl-tRNA synthetase</fullName>
        <shortName evidence="19">LysRS</shortName>
    </alternativeName>
</protein>
<dbReference type="Pfam" id="PF09924">
    <property type="entry name" value="LPG_synthase_C"/>
    <property type="match status" value="1"/>
</dbReference>
<dbReference type="GO" id="GO:0000049">
    <property type="term" value="F:tRNA binding"/>
    <property type="evidence" value="ECO:0007669"/>
    <property type="project" value="TreeGrafter"/>
</dbReference>
<comment type="catalytic activity">
    <reaction evidence="17">
        <text>L-lysyl-tRNA(Lys) + a 1,2-diacyl-sn-glycero-3-phospho-(1'-sn-glycerol) = a 1,2-diacyl-sn-glycero-3-phospho-1'-(3'-O-L-lysyl)-sn-glycerol + tRNA(Lys)</text>
        <dbReference type="Rhea" id="RHEA:10668"/>
        <dbReference type="Rhea" id="RHEA-COMP:9696"/>
        <dbReference type="Rhea" id="RHEA-COMP:9697"/>
        <dbReference type="ChEBI" id="CHEBI:64716"/>
        <dbReference type="ChEBI" id="CHEBI:75792"/>
        <dbReference type="ChEBI" id="CHEBI:78442"/>
        <dbReference type="ChEBI" id="CHEBI:78529"/>
        <dbReference type="EC" id="2.3.2.3"/>
    </reaction>
</comment>
<dbReference type="GO" id="GO:0004824">
    <property type="term" value="F:lysine-tRNA ligase activity"/>
    <property type="evidence" value="ECO:0007669"/>
    <property type="project" value="UniProtKB-UniRule"/>
</dbReference>
<keyword evidence="24" id="KW-1185">Reference proteome</keyword>
<dbReference type="OrthoDB" id="9801152at2"/>
<keyword evidence="10 19" id="KW-0067">ATP-binding</keyword>
<evidence type="ECO:0000256" key="12">
    <source>
        <dbReference type="ARBA" id="ARBA00023098"/>
    </source>
</evidence>
<keyword evidence="19" id="KW-0460">Magnesium</keyword>
<evidence type="ECO:0000313" key="24">
    <source>
        <dbReference type="Proteomes" id="UP000000322"/>
    </source>
</evidence>
<dbReference type="HAMAP" id="MF_00252">
    <property type="entry name" value="Lys_tRNA_synth_class2"/>
    <property type="match status" value="1"/>
</dbReference>
<keyword evidence="12" id="KW-0443">Lipid metabolism</keyword>
<evidence type="ECO:0000256" key="2">
    <source>
        <dbReference type="ARBA" id="ARBA00005270"/>
    </source>
</evidence>
<dbReference type="GO" id="GO:0005524">
    <property type="term" value="F:ATP binding"/>
    <property type="evidence" value="ECO:0007669"/>
    <property type="project" value="UniProtKB-UniRule"/>
</dbReference>
<keyword evidence="15" id="KW-0511">Multifunctional enzyme</keyword>
<dbReference type="RefSeq" id="WP_012866190.1">
    <property type="nucleotide sequence ID" value="NC_013521.1"/>
</dbReference>
<dbReference type="Gene3D" id="2.40.50.140">
    <property type="entry name" value="Nucleic acid-binding proteins"/>
    <property type="match status" value="1"/>
</dbReference>
<feature type="transmembrane region" description="Helical" evidence="21">
    <location>
        <begin position="160"/>
        <end position="181"/>
    </location>
</feature>
<feature type="domain" description="Aminoacyl-transfer RNA synthetases class-II family profile" evidence="22">
    <location>
        <begin position="835"/>
        <end position="1143"/>
    </location>
</feature>
<evidence type="ECO:0000256" key="10">
    <source>
        <dbReference type="ARBA" id="ARBA00022840"/>
    </source>
</evidence>
<dbReference type="PRINTS" id="PR00982">
    <property type="entry name" value="TRNASYNTHLYS"/>
</dbReference>
<evidence type="ECO:0000256" key="13">
    <source>
        <dbReference type="ARBA" id="ARBA00023146"/>
    </source>
</evidence>
<comment type="similarity">
    <text evidence="2">In the N-terminal section; belongs to the LPG synthetase family.</text>
</comment>
<evidence type="ECO:0000313" key="23">
    <source>
        <dbReference type="EMBL" id="ACZ21121.1"/>
    </source>
</evidence>
<dbReference type="InterPro" id="IPR031553">
    <property type="entry name" value="tRNA-synt_2_TM"/>
</dbReference>
<feature type="transmembrane region" description="Helical" evidence="21">
    <location>
        <begin position="65"/>
        <end position="83"/>
    </location>
</feature>
<evidence type="ECO:0000256" key="20">
    <source>
        <dbReference type="SAM" id="MobiDB-lite"/>
    </source>
</evidence>
<comment type="catalytic activity">
    <reaction evidence="18 19">
        <text>tRNA(Lys) + L-lysine + ATP = L-lysyl-tRNA(Lys) + AMP + diphosphate</text>
        <dbReference type="Rhea" id="RHEA:20792"/>
        <dbReference type="Rhea" id="RHEA-COMP:9696"/>
        <dbReference type="Rhea" id="RHEA-COMP:9697"/>
        <dbReference type="ChEBI" id="CHEBI:30616"/>
        <dbReference type="ChEBI" id="CHEBI:32551"/>
        <dbReference type="ChEBI" id="CHEBI:33019"/>
        <dbReference type="ChEBI" id="CHEBI:78442"/>
        <dbReference type="ChEBI" id="CHEBI:78529"/>
        <dbReference type="ChEBI" id="CHEBI:456215"/>
        <dbReference type="EC" id="6.1.1.6"/>
    </reaction>
</comment>
<dbReference type="Pfam" id="PF00152">
    <property type="entry name" value="tRNA-synt_2"/>
    <property type="match status" value="1"/>
</dbReference>
<keyword evidence="8 19" id="KW-0479">Metal-binding</keyword>
<evidence type="ECO:0000256" key="5">
    <source>
        <dbReference type="ARBA" id="ARBA00022598"/>
    </source>
</evidence>
<dbReference type="PROSITE" id="PS50862">
    <property type="entry name" value="AA_TRNA_LIGASE_II"/>
    <property type="match status" value="1"/>
</dbReference>
<sequence>MRHPATDLTDDPAAPVAHGASSVLGATPPSTSTTTAPPTAPRAPSEPVTPGRPWARTVARLTGRVVQAVAIWLLVGLLLLPFAPGVVHDVGRWLSVLNVPSQPSFFTVILVGVVASGLLRRLRAALWFVILAWQVPPMLLAVLTALVVGTRQSTLAELEVPPVDLVAGVVALVAIPVLVLSREAFPARLRPRAWRGAVLVMLTGAVVSTVVAMSLLQVVTHSLSGPAERLRWSLANAVGIHVATSPADPSVPAWVAVVASVFSAAGLLLGIAVFLRSAAGDPRRRSDDALAVRRLLLTYPSADSLEYFATRDDRSAVLSADGEAAVSYRVVSGVSLAAGDPVGDPASWPDAVARWLDHTRAHGWIPAVTSATPAGARTYRDAGLHPLPMGDEAVVETRRFDLSNPAMRPVRRSVERGKTAGYTVRVRRQSAVAPAELAGLVELAETWRHGDERGYSMALDRLGSPVDPREVVVTAHDADGTCQGLLSFVPWGRRGLSLDVMRRSPDAVSGVTEIMVAGLVGSSRELGVEEVSMNFAMFRETFELGERIGATPFQRLNRRVLLLASRYWQLEQLYRSNEKYLPDWRPRLLCYEATSQLTRVIFALGQAEGFLPRNPRWFAGTDEREDEPSLSSPEQAAEVVAQETALLAVAGPERRLTEQQRNRHRRLDVLRAAGMDPYPVAVPRSCTVGEARALAVQVGTSPETGPATEQVEVVGRVVRLRDLGGVLFAVLREGTDQVQAMLTADGSADVALWRRAVDLGDQVGVSGTVTRSRSGEPTVQVTSWRMAAKALTPPPDKHRGLVDPETRLRLRHMDLALDDRAQQLLRARSAAVWSMRSTLVGRDFLEVETPILQRIHGGANARPFTTHINAYDMDLYLRIAPELYLKQLMVGGAGRVFELGRNFRNEGVDSTHNPEFTSVEAYEAFGDYLTMRDLTRDLVVAAAVAVHGEPVSRRADGTVVRLDEPWPSITVHDAVSRAVGVEVTPDLPLADLRKVCDSHDVAWDAQETHGALVTELYDRFVEGQTERPTFYMDFPVETSPLTRQHRRDPRLAERWDLVAFGAELGTAYSELVDPVEQRARLTQQSILAAAGDPEAMEVDEGFLSALEFAMPPTGGLGIGVDRVVMMLVGASIRDTLTFPFIRPTGRA</sequence>
<reference evidence="23 24" key="1">
    <citation type="journal article" date="2009" name="Stand. Genomic Sci.">
        <title>Complete genome sequence of Sanguibacter keddieii type strain (ST-74).</title>
        <authorList>
            <person name="Ivanova N."/>
            <person name="Sikorski J."/>
            <person name="Sims D."/>
            <person name="Brettin T."/>
            <person name="Detter J.C."/>
            <person name="Han C."/>
            <person name="Lapidus A."/>
            <person name="Copeland A."/>
            <person name="Glavina Del Rio T."/>
            <person name="Nolan M."/>
            <person name="Chen F."/>
            <person name="Lucas S."/>
            <person name="Tice H."/>
            <person name="Cheng J.F."/>
            <person name="Bruce D."/>
            <person name="Goodwin L."/>
            <person name="Pitluck S."/>
            <person name="Pati A."/>
            <person name="Mavromatis K."/>
            <person name="Chen A."/>
            <person name="Palaniappan K."/>
            <person name="D'haeseleer P."/>
            <person name="Chain P."/>
            <person name="Bristow J."/>
            <person name="Eisen J.A."/>
            <person name="Markowitz V."/>
            <person name="Hugenholtz P."/>
            <person name="Goker M."/>
            <person name="Pukall R."/>
            <person name="Klenk H.P."/>
            <person name="Kyrpides N.C."/>
        </authorList>
    </citation>
    <scope>NUCLEOTIDE SEQUENCE [LARGE SCALE GENOMIC DNA]</scope>
    <source>
        <strain evidence="24">ATCC 51767 / DSM 10542 / NCFB 3025 / ST-74</strain>
    </source>
</reference>
<evidence type="ECO:0000256" key="15">
    <source>
        <dbReference type="ARBA" id="ARBA00023268"/>
    </source>
</evidence>
<evidence type="ECO:0000256" key="4">
    <source>
        <dbReference type="ARBA" id="ARBA00022475"/>
    </source>
</evidence>
<evidence type="ECO:0000259" key="22">
    <source>
        <dbReference type="PROSITE" id="PS50862"/>
    </source>
</evidence>
<dbReference type="InterPro" id="IPR002313">
    <property type="entry name" value="Lys-tRNA-ligase_II"/>
</dbReference>
<keyword evidence="6" id="KW-0808">Transferase</keyword>
<feature type="transmembrane region" description="Helical" evidence="21">
    <location>
        <begin position="103"/>
        <end position="119"/>
    </location>
</feature>
<keyword evidence="13 19" id="KW-0030">Aminoacyl-tRNA synthetase</keyword>
<dbReference type="NCBIfam" id="NF002821">
    <property type="entry name" value="PRK02983.1"/>
    <property type="match status" value="1"/>
</dbReference>
<dbReference type="CDD" id="cd04322">
    <property type="entry name" value="LysRS_N"/>
    <property type="match status" value="1"/>
</dbReference>
<evidence type="ECO:0000256" key="8">
    <source>
        <dbReference type="ARBA" id="ARBA00022723"/>
    </source>
</evidence>
<evidence type="ECO:0000256" key="7">
    <source>
        <dbReference type="ARBA" id="ARBA00022692"/>
    </source>
</evidence>
<dbReference type="InterPro" id="IPR045864">
    <property type="entry name" value="aa-tRNA-synth_II/BPL/LPL"/>
</dbReference>
<dbReference type="EMBL" id="CP001819">
    <property type="protein sequence ID" value="ACZ21121.1"/>
    <property type="molecule type" value="Genomic_DNA"/>
</dbReference>
<evidence type="ECO:0000256" key="14">
    <source>
        <dbReference type="ARBA" id="ARBA00023251"/>
    </source>
</evidence>
<dbReference type="KEGG" id="ske:Sked_11780"/>
<dbReference type="InterPro" id="IPR018149">
    <property type="entry name" value="Lys-tRNA-synth_II_C"/>
</dbReference>
<evidence type="ECO:0000256" key="19">
    <source>
        <dbReference type="HAMAP-Rule" id="MF_00252"/>
    </source>
</evidence>
<dbReference type="InterPro" id="IPR006195">
    <property type="entry name" value="aa-tRNA-synth_II"/>
</dbReference>
<keyword evidence="19" id="KW-0648">Protein biosynthesis</keyword>
<keyword evidence="19" id="KW-0963">Cytoplasm</keyword>
<keyword evidence="14" id="KW-0046">Antibiotic resistance</keyword>
<evidence type="ECO:0000256" key="11">
    <source>
        <dbReference type="ARBA" id="ARBA00022989"/>
    </source>
</evidence>
<keyword evidence="11 21" id="KW-1133">Transmembrane helix</keyword>
<evidence type="ECO:0000256" key="6">
    <source>
        <dbReference type="ARBA" id="ARBA00022679"/>
    </source>
</evidence>
<dbReference type="EC" id="6.1.1.6" evidence="19"/>
<comment type="similarity">
    <text evidence="19">Belongs to the class-II aminoacyl-tRNA synthetase family.</text>
</comment>
<dbReference type="HOGENOM" id="CLU_008255_2_1_11"/>
<evidence type="ECO:0000256" key="18">
    <source>
        <dbReference type="ARBA" id="ARBA00048573"/>
    </source>
</evidence>
<dbReference type="STRING" id="446469.Sked_11780"/>
<keyword evidence="4" id="KW-1003">Cell membrane</keyword>
<organism evidence="23 24">
    <name type="scientific">Sanguibacter keddieii (strain ATCC 51767 / DSM 10542 / NCFB 3025 / ST-74)</name>
    <dbReference type="NCBI Taxonomy" id="446469"/>
    <lineage>
        <taxon>Bacteria</taxon>
        <taxon>Bacillati</taxon>
        <taxon>Actinomycetota</taxon>
        <taxon>Actinomycetes</taxon>
        <taxon>Micrococcales</taxon>
        <taxon>Sanguibacteraceae</taxon>
        <taxon>Sanguibacter</taxon>
    </lineage>
</organism>
<evidence type="ECO:0000256" key="17">
    <source>
        <dbReference type="ARBA" id="ARBA00047540"/>
    </source>
</evidence>
<dbReference type="AlphaFoldDB" id="D1BDQ9"/>
<dbReference type="NCBIfam" id="NF001756">
    <property type="entry name" value="PRK00484.1"/>
    <property type="match status" value="1"/>
</dbReference>
<dbReference type="InterPro" id="IPR012340">
    <property type="entry name" value="NA-bd_OB-fold"/>
</dbReference>
<keyword evidence="5 19" id="KW-0436">Ligase</keyword>
<dbReference type="InterPro" id="IPR044136">
    <property type="entry name" value="Lys-tRNA-ligase_II_N"/>
</dbReference>
<dbReference type="PANTHER" id="PTHR42918">
    <property type="entry name" value="LYSYL-TRNA SYNTHETASE"/>
    <property type="match status" value="1"/>
</dbReference>
<feature type="transmembrane region" description="Helical" evidence="21">
    <location>
        <begin position="126"/>
        <end position="148"/>
    </location>
</feature>
<feature type="compositionally biased region" description="Low complexity" evidence="20">
    <location>
        <begin position="26"/>
        <end position="45"/>
    </location>
</feature>
<feature type="binding site" evidence="19">
    <location>
        <position position="1056"/>
    </location>
    <ligand>
        <name>Mg(2+)</name>
        <dbReference type="ChEBI" id="CHEBI:18420"/>
        <label>1</label>
    </ligand>
</feature>
<dbReference type="GO" id="GO:0046677">
    <property type="term" value="P:response to antibiotic"/>
    <property type="evidence" value="ECO:0007669"/>
    <property type="project" value="UniProtKB-KW"/>
</dbReference>